<evidence type="ECO:0000313" key="3">
    <source>
        <dbReference type="Proteomes" id="UP000831921"/>
    </source>
</evidence>
<dbReference type="Gene3D" id="2.40.10.220">
    <property type="entry name" value="predicted glycosyltransferase like domains"/>
    <property type="match status" value="1"/>
</dbReference>
<dbReference type="EMBL" id="CP097253">
    <property type="protein sequence ID" value="UUR09351.1"/>
    <property type="molecule type" value="Genomic_DNA"/>
</dbReference>
<protein>
    <submittedName>
        <fullName evidence="2">PilZ domain-containing protein</fullName>
    </submittedName>
</protein>
<dbReference type="Pfam" id="PF07238">
    <property type="entry name" value="PilZ"/>
    <property type="match status" value="1"/>
</dbReference>
<dbReference type="SUPFAM" id="SSF141371">
    <property type="entry name" value="PilZ domain-like"/>
    <property type="match status" value="1"/>
</dbReference>
<evidence type="ECO:0000259" key="1">
    <source>
        <dbReference type="Pfam" id="PF07238"/>
    </source>
</evidence>
<sequence length="94" mass="10585">MHDKFMDWARAEERRGVEIPAIAYRQDGKRLGVLMSDLSYDGCQLKVHDNIAADEEITLVIFELGAEVLATVKWVRDETLGVRFGEMSKAAEAT</sequence>
<feature type="domain" description="PilZ" evidence="1">
    <location>
        <begin position="10"/>
        <end position="92"/>
    </location>
</feature>
<dbReference type="InterPro" id="IPR009875">
    <property type="entry name" value="PilZ_domain"/>
</dbReference>
<dbReference type="RefSeq" id="WP_249505118.1">
    <property type="nucleotide sequence ID" value="NZ_CP097253.1"/>
</dbReference>
<proteinExistence type="predicted"/>
<accession>A0ABY5MZ92</accession>
<name>A0ABY5MZ92_9SPHN</name>
<organism evidence="2 3">
    <name type="scientific">Sphingomonas glaciei</name>
    <dbReference type="NCBI Taxonomy" id="2938948"/>
    <lineage>
        <taxon>Bacteria</taxon>
        <taxon>Pseudomonadati</taxon>
        <taxon>Pseudomonadota</taxon>
        <taxon>Alphaproteobacteria</taxon>
        <taxon>Sphingomonadales</taxon>
        <taxon>Sphingomonadaceae</taxon>
        <taxon>Sphingomonas</taxon>
    </lineage>
</organism>
<keyword evidence="3" id="KW-1185">Reference proteome</keyword>
<dbReference type="Proteomes" id="UP000831921">
    <property type="component" value="Chromosome"/>
</dbReference>
<gene>
    <name evidence="2" type="ORF">M1K48_06990</name>
</gene>
<evidence type="ECO:0000313" key="2">
    <source>
        <dbReference type="EMBL" id="UUR09351.1"/>
    </source>
</evidence>
<reference evidence="2 3" key="1">
    <citation type="submission" date="2022-05" db="EMBL/GenBank/DDBJ databases">
        <title>S8-45 Sphingomonas ultraviolaceadurans.</title>
        <authorList>
            <person name="Liu Y."/>
        </authorList>
    </citation>
    <scope>NUCLEOTIDE SEQUENCE [LARGE SCALE GENOMIC DNA]</scope>
    <source>
        <strain evidence="2 3">S8-45</strain>
    </source>
</reference>